<gene>
    <name evidence="16" type="ORF">SAMN04488503_3167</name>
</gene>
<dbReference type="RefSeq" id="WP_089275354.1">
    <property type="nucleotide sequence ID" value="NZ_FZOC01000008.1"/>
</dbReference>
<evidence type="ECO:0000313" key="17">
    <source>
        <dbReference type="Proteomes" id="UP000198324"/>
    </source>
</evidence>
<proteinExistence type="inferred from homology"/>
<evidence type="ECO:0000256" key="8">
    <source>
        <dbReference type="ARBA" id="ARBA00022779"/>
    </source>
</evidence>
<dbReference type="GO" id="GO:1902600">
    <property type="term" value="P:proton transmembrane transport"/>
    <property type="evidence" value="ECO:0007669"/>
    <property type="project" value="UniProtKB-KW"/>
</dbReference>
<dbReference type="PANTHER" id="PTHR30433">
    <property type="entry name" value="CHEMOTAXIS PROTEIN MOTA"/>
    <property type="match status" value="1"/>
</dbReference>
<keyword evidence="5" id="KW-0145">Chemotaxis</keyword>
<dbReference type="PANTHER" id="PTHR30433:SF4">
    <property type="entry name" value="MOTILITY PROTEIN A"/>
    <property type="match status" value="1"/>
</dbReference>
<evidence type="ECO:0000256" key="3">
    <source>
        <dbReference type="ARBA" id="ARBA00022448"/>
    </source>
</evidence>
<evidence type="ECO:0000256" key="6">
    <source>
        <dbReference type="ARBA" id="ARBA00022519"/>
    </source>
</evidence>
<dbReference type="PROSITE" id="PS01307">
    <property type="entry name" value="MOTA"/>
    <property type="match status" value="1"/>
</dbReference>
<feature type="domain" description="MotA/TolQ/ExbB proton channel" evidence="14">
    <location>
        <begin position="135"/>
        <end position="238"/>
    </location>
</feature>
<keyword evidence="17" id="KW-1185">Reference proteome</keyword>
<dbReference type="GO" id="GO:0006935">
    <property type="term" value="P:chemotaxis"/>
    <property type="evidence" value="ECO:0007669"/>
    <property type="project" value="UniProtKB-KW"/>
</dbReference>
<dbReference type="Proteomes" id="UP000198324">
    <property type="component" value="Unassembled WGS sequence"/>
</dbReference>
<dbReference type="GO" id="GO:0071978">
    <property type="term" value="P:bacterial-type flagellum-dependent swarming motility"/>
    <property type="evidence" value="ECO:0007669"/>
    <property type="project" value="InterPro"/>
</dbReference>
<organism evidence="16 17">
    <name type="scientific">Humidesulfovibrio mexicanus</name>
    <dbReference type="NCBI Taxonomy" id="147047"/>
    <lineage>
        <taxon>Bacteria</taxon>
        <taxon>Pseudomonadati</taxon>
        <taxon>Thermodesulfobacteriota</taxon>
        <taxon>Desulfovibrionia</taxon>
        <taxon>Desulfovibrionales</taxon>
        <taxon>Desulfovibrionaceae</taxon>
        <taxon>Humidesulfovibrio</taxon>
    </lineage>
</organism>
<evidence type="ECO:0000256" key="13">
    <source>
        <dbReference type="SAM" id="Phobius"/>
    </source>
</evidence>
<dbReference type="InterPro" id="IPR022522">
    <property type="entry name" value="Flagellar_motor_stator_MotA"/>
</dbReference>
<dbReference type="NCBIfam" id="TIGR03818">
    <property type="entry name" value="MotA1"/>
    <property type="match status" value="1"/>
</dbReference>
<accession>A0A239CLE5</accession>
<dbReference type="OrthoDB" id="9782603at2"/>
<keyword evidence="9" id="KW-0375">Hydrogen ion transport</keyword>
<keyword evidence="3" id="KW-0813">Transport</keyword>
<keyword evidence="4" id="KW-1003">Cell membrane</keyword>
<dbReference type="InterPro" id="IPR047055">
    <property type="entry name" value="MotA-like"/>
</dbReference>
<keyword evidence="8" id="KW-0283">Flagellar rotation</keyword>
<reference evidence="16 17" key="1">
    <citation type="submission" date="2017-06" db="EMBL/GenBank/DDBJ databases">
        <authorList>
            <person name="Kim H.J."/>
            <person name="Triplett B.A."/>
        </authorList>
    </citation>
    <scope>NUCLEOTIDE SEQUENCE [LARGE SCALE GENOMIC DNA]</scope>
    <source>
        <strain evidence="16 17">DSM 13116</strain>
    </source>
</reference>
<evidence type="ECO:0000256" key="9">
    <source>
        <dbReference type="ARBA" id="ARBA00022781"/>
    </source>
</evidence>
<dbReference type="InterPro" id="IPR046786">
    <property type="entry name" value="MotA_N"/>
</dbReference>
<dbReference type="AlphaFoldDB" id="A0A239CLE5"/>
<evidence type="ECO:0000256" key="4">
    <source>
        <dbReference type="ARBA" id="ARBA00022475"/>
    </source>
</evidence>
<keyword evidence="7 13" id="KW-0812">Transmembrane</keyword>
<protein>
    <submittedName>
        <fullName evidence="16">Chemotaxis protein MotA</fullName>
    </submittedName>
</protein>
<evidence type="ECO:0000256" key="5">
    <source>
        <dbReference type="ARBA" id="ARBA00022500"/>
    </source>
</evidence>
<evidence type="ECO:0000313" key="16">
    <source>
        <dbReference type="EMBL" id="SNS20324.1"/>
    </source>
</evidence>
<keyword evidence="11" id="KW-0406">Ion transport</keyword>
<dbReference type="Pfam" id="PF01618">
    <property type="entry name" value="MotA_ExbB"/>
    <property type="match status" value="1"/>
</dbReference>
<name>A0A239CLE5_9BACT</name>
<evidence type="ECO:0000256" key="7">
    <source>
        <dbReference type="ARBA" id="ARBA00022692"/>
    </source>
</evidence>
<keyword evidence="6" id="KW-0997">Cell inner membrane</keyword>
<sequence length="288" mass="30342">MFAIIGLVVVMGAVIGGYLLEGGNLHVLWQPIELLIIGGSGFGALLISSPMKVNVAIGKNLVTVFTGKPKGKADYTEILLVLFDLLSLARREGVIALESHVNKPDGSAIFTNRPSVLKNHAVLDFICDNFKAYTAASMEPHEFEALMEIDIDSHHADALQAPTNLNRIADAFPALGIVAAVMGVVLTMGKLSEPPEVLGHSIGAALVGTFLGVLLSYGVAGPLAAIMGTLVEETSAQLNVVKAAMNAFAMGWPPAMALESARRAIPAHDRPGFDELEELLRQSKKGGA</sequence>
<evidence type="ECO:0000259" key="14">
    <source>
        <dbReference type="Pfam" id="PF01618"/>
    </source>
</evidence>
<evidence type="ECO:0000256" key="11">
    <source>
        <dbReference type="ARBA" id="ARBA00023065"/>
    </source>
</evidence>
<keyword evidence="12 13" id="KW-0472">Membrane</keyword>
<feature type="domain" description="Motility protein A N-terminal" evidence="15">
    <location>
        <begin position="4"/>
        <end position="93"/>
    </location>
</feature>
<dbReference type="GO" id="GO:0005886">
    <property type="term" value="C:plasma membrane"/>
    <property type="evidence" value="ECO:0007669"/>
    <property type="project" value="UniProtKB-SubCell"/>
</dbReference>
<dbReference type="EMBL" id="FZOC01000008">
    <property type="protein sequence ID" value="SNS20324.1"/>
    <property type="molecule type" value="Genomic_DNA"/>
</dbReference>
<evidence type="ECO:0000256" key="12">
    <source>
        <dbReference type="ARBA" id="ARBA00023136"/>
    </source>
</evidence>
<evidence type="ECO:0000259" key="15">
    <source>
        <dbReference type="Pfam" id="PF20560"/>
    </source>
</evidence>
<evidence type="ECO:0000256" key="1">
    <source>
        <dbReference type="ARBA" id="ARBA00004429"/>
    </source>
</evidence>
<evidence type="ECO:0000256" key="2">
    <source>
        <dbReference type="ARBA" id="ARBA00008038"/>
    </source>
</evidence>
<keyword evidence="10 13" id="KW-1133">Transmembrane helix</keyword>
<dbReference type="Pfam" id="PF20560">
    <property type="entry name" value="MotA_N"/>
    <property type="match status" value="1"/>
</dbReference>
<comment type="subcellular location">
    <subcellularLocation>
        <location evidence="1">Cell inner membrane</location>
        <topology evidence="1">Multi-pass membrane protein</topology>
    </subcellularLocation>
</comment>
<evidence type="ECO:0000256" key="10">
    <source>
        <dbReference type="ARBA" id="ARBA00022989"/>
    </source>
</evidence>
<feature type="transmembrane region" description="Helical" evidence="13">
    <location>
        <begin position="171"/>
        <end position="191"/>
    </location>
</feature>
<feature type="transmembrane region" description="Helical" evidence="13">
    <location>
        <begin position="26"/>
        <end position="47"/>
    </location>
</feature>
<feature type="transmembrane region" description="Helical" evidence="13">
    <location>
        <begin position="197"/>
        <end position="220"/>
    </location>
</feature>
<dbReference type="InterPro" id="IPR002898">
    <property type="entry name" value="MotA_ExbB_proton_chnl"/>
</dbReference>
<comment type="similarity">
    <text evidence="2">Belongs to the MotA family.</text>
</comment>
<dbReference type="InterPro" id="IPR000540">
    <property type="entry name" value="Flag_MotA_CS"/>
</dbReference>